<dbReference type="PANTHER" id="PTHR46825:SF9">
    <property type="entry name" value="BETA-LACTAMASE-RELATED DOMAIN-CONTAINING PROTEIN"/>
    <property type="match status" value="1"/>
</dbReference>
<comment type="caution">
    <text evidence="3">The sequence shown here is derived from an EMBL/GenBank/DDBJ whole genome shotgun (WGS) entry which is preliminary data.</text>
</comment>
<feature type="domain" description="Beta-lactamase-related" evidence="2">
    <location>
        <begin position="37"/>
        <end position="342"/>
    </location>
</feature>
<evidence type="ECO:0000256" key="1">
    <source>
        <dbReference type="SAM" id="SignalP"/>
    </source>
</evidence>
<keyword evidence="3" id="KW-0378">Hydrolase</keyword>
<evidence type="ECO:0000259" key="2">
    <source>
        <dbReference type="Pfam" id="PF00144"/>
    </source>
</evidence>
<dbReference type="RefSeq" id="WP_114845348.1">
    <property type="nucleotide sequence ID" value="NZ_KZ857176.1"/>
</dbReference>
<dbReference type="Gene3D" id="3.40.710.10">
    <property type="entry name" value="DD-peptidase/beta-lactamase superfamily"/>
    <property type="match status" value="1"/>
</dbReference>
<sequence>MTGRWMLSLTAMSCIASAAATSHPPDVDAVFADIKPNAPGCAVGVQRAGELLYTKGYGAADLQSHAAITPMKRFYIGSTTKQFTAAIAAMLIQQNVLSPGMSVRHYLPDMPVFMADVTIDDLIHHTSGIRDYTALSELAGRDIATQSDDAIIAQAKHQLGLDFTPGTQFSYSSTNYVLLARILERTSGLSLDQLLAARIFTPLGMTKTLLWTDLKHPPTGMARGYVPLEDNGFKPLRFDALARGGTGMVTTVGDLLRWEETLQHASNPPWPTLRKQMLTKGKLRSGESIPYGYGIELETWHGAPVEQHGGSFEGWKAQLLYLPHEDLTVALLCNDGGAKQSMMARKVAQLFMPHETSHSQQIRPQQTTSQESLYAGVYVSANRRAMRVIQFDDAHLRMLDASSSGVLLDPVGTGYRTQGGAEIHFVRTGNGYDLVESMNHTRQAFLPLLAPARVNPLGYTGLFRSTELAADFRFRAVADKLVLEHPAWGRVPLSTEGEDAYGAKGYLFLFERNRTGQITTMRVTGGGLWMMVFKRQGE</sequence>
<dbReference type="Pfam" id="PF00144">
    <property type="entry name" value="Beta-lactamase"/>
    <property type="match status" value="1"/>
</dbReference>
<dbReference type="PANTHER" id="PTHR46825">
    <property type="entry name" value="D-ALANYL-D-ALANINE-CARBOXYPEPTIDASE/ENDOPEPTIDASE AMPH"/>
    <property type="match status" value="1"/>
</dbReference>
<dbReference type="InterPro" id="IPR050491">
    <property type="entry name" value="AmpC-like"/>
</dbReference>
<reference evidence="3 4" key="1">
    <citation type="submission" date="2018-07" db="EMBL/GenBank/DDBJ databases">
        <title>Dyella tabacisoli L4-6T, whole genome shotgun sequence.</title>
        <authorList>
            <person name="Zhou X.-K."/>
            <person name="Li W.-J."/>
            <person name="Duan Y.-Q."/>
        </authorList>
    </citation>
    <scope>NUCLEOTIDE SEQUENCE [LARGE SCALE GENOMIC DNA]</scope>
    <source>
        <strain evidence="3 4">L4-6</strain>
    </source>
</reference>
<organism evidence="3 4">
    <name type="scientific">Dyella tabacisoli</name>
    <dbReference type="NCBI Taxonomy" id="2282381"/>
    <lineage>
        <taxon>Bacteria</taxon>
        <taxon>Pseudomonadati</taxon>
        <taxon>Pseudomonadota</taxon>
        <taxon>Gammaproteobacteria</taxon>
        <taxon>Lysobacterales</taxon>
        <taxon>Rhodanobacteraceae</taxon>
        <taxon>Dyella</taxon>
    </lineage>
</organism>
<evidence type="ECO:0000313" key="4">
    <source>
        <dbReference type="Proteomes" id="UP000253782"/>
    </source>
</evidence>
<dbReference type="AlphaFoldDB" id="A0A369ULU3"/>
<dbReference type="OrthoDB" id="9799367at2"/>
<feature type="chain" id="PRO_5016777513" evidence="1">
    <location>
        <begin position="19"/>
        <end position="538"/>
    </location>
</feature>
<gene>
    <name evidence="3" type="ORF">DVJ77_09835</name>
</gene>
<dbReference type="SUPFAM" id="SSF56601">
    <property type="entry name" value="beta-lactamase/transpeptidase-like"/>
    <property type="match status" value="1"/>
</dbReference>
<dbReference type="InterPro" id="IPR001466">
    <property type="entry name" value="Beta-lactam-related"/>
</dbReference>
<protein>
    <submittedName>
        <fullName evidence="3">Class A beta-lactamase-related serine hydrolase</fullName>
    </submittedName>
</protein>
<feature type="signal peptide" evidence="1">
    <location>
        <begin position="1"/>
        <end position="18"/>
    </location>
</feature>
<dbReference type="EMBL" id="QQAH01000009">
    <property type="protein sequence ID" value="RDD81477.1"/>
    <property type="molecule type" value="Genomic_DNA"/>
</dbReference>
<keyword evidence="1" id="KW-0732">Signal</keyword>
<dbReference type="GO" id="GO:0016787">
    <property type="term" value="F:hydrolase activity"/>
    <property type="evidence" value="ECO:0007669"/>
    <property type="project" value="UniProtKB-KW"/>
</dbReference>
<name>A0A369ULU3_9GAMM</name>
<accession>A0A369ULU3</accession>
<dbReference type="Proteomes" id="UP000253782">
    <property type="component" value="Unassembled WGS sequence"/>
</dbReference>
<keyword evidence="4" id="KW-1185">Reference proteome</keyword>
<proteinExistence type="predicted"/>
<dbReference type="InterPro" id="IPR012338">
    <property type="entry name" value="Beta-lactam/transpept-like"/>
</dbReference>
<evidence type="ECO:0000313" key="3">
    <source>
        <dbReference type="EMBL" id="RDD81477.1"/>
    </source>
</evidence>